<gene>
    <name evidence="3" type="ORF">PNEJI1_002085</name>
</gene>
<protein>
    <recommendedName>
        <fullName evidence="2">AMP-activated protein kinase glycogen-binding domain-containing protein</fullName>
    </recommendedName>
</protein>
<dbReference type="InterPro" id="IPR014756">
    <property type="entry name" value="Ig_E-set"/>
</dbReference>
<dbReference type="Gene3D" id="2.60.40.10">
    <property type="entry name" value="Immunoglobulins"/>
    <property type="match status" value="1"/>
</dbReference>
<dbReference type="Pfam" id="PF16561">
    <property type="entry name" value="AMPK1_CBM"/>
    <property type="match status" value="1"/>
</dbReference>
<dbReference type="SUPFAM" id="SSF81296">
    <property type="entry name" value="E set domains"/>
    <property type="match status" value="1"/>
</dbReference>
<dbReference type="AlphaFoldDB" id="L0PBV2"/>
<dbReference type="STRING" id="1209962.L0PBV2"/>
<evidence type="ECO:0000313" key="3">
    <source>
        <dbReference type="EMBL" id="CCJ29569.1"/>
    </source>
</evidence>
<evidence type="ECO:0000256" key="1">
    <source>
        <dbReference type="ARBA" id="ARBA00038216"/>
    </source>
</evidence>
<dbReference type="PANTHER" id="PTHR10343">
    <property type="entry name" value="5'-AMP-ACTIVATED PROTEIN KINASE , BETA SUBUNIT"/>
    <property type="match status" value="1"/>
</dbReference>
<evidence type="ECO:0000259" key="2">
    <source>
        <dbReference type="Pfam" id="PF16561"/>
    </source>
</evidence>
<dbReference type="GO" id="GO:0005737">
    <property type="term" value="C:cytoplasm"/>
    <property type="evidence" value="ECO:0007669"/>
    <property type="project" value="TreeGrafter"/>
</dbReference>
<name>L0PBV2_PNEJI</name>
<reference evidence="3 4" key="1">
    <citation type="journal article" date="2012" name="MBio">
        <title>De novo assembly of the Pneumocystis jirovecii genome from a single bronchoalveolar lavage fluid specimen from a patient.</title>
        <authorList>
            <person name="Cisse O.H."/>
            <person name="Pagni M."/>
            <person name="Hauser P.M."/>
        </authorList>
    </citation>
    <scope>NUCLEOTIDE SEQUENCE [LARGE SCALE GENOMIC DNA]</scope>
    <source>
        <strain evidence="3 4">SE8</strain>
    </source>
</reference>
<dbReference type="VEuPathDB" id="FungiDB:PNEJI1_002085"/>
<dbReference type="GO" id="GO:0007165">
    <property type="term" value="P:signal transduction"/>
    <property type="evidence" value="ECO:0007669"/>
    <property type="project" value="TreeGrafter"/>
</dbReference>
<dbReference type="GO" id="GO:0031588">
    <property type="term" value="C:nucleotide-activated protein kinase complex"/>
    <property type="evidence" value="ECO:0007669"/>
    <property type="project" value="TreeGrafter"/>
</dbReference>
<feature type="domain" description="AMP-activated protein kinase glycogen-binding" evidence="2">
    <location>
        <begin position="21"/>
        <end position="102"/>
    </location>
</feature>
<organism evidence="4">
    <name type="scientific">Pneumocystis jirovecii</name>
    <name type="common">Human pneumocystis pneumonia agent</name>
    <dbReference type="NCBI Taxonomy" id="42068"/>
    <lineage>
        <taxon>Eukaryota</taxon>
        <taxon>Fungi</taxon>
        <taxon>Dikarya</taxon>
        <taxon>Ascomycota</taxon>
        <taxon>Taphrinomycotina</taxon>
        <taxon>Pneumocystomycetes</taxon>
        <taxon>Pneumocystaceae</taxon>
        <taxon>Pneumocystis</taxon>
    </lineage>
</organism>
<dbReference type="InterPro" id="IPR050827">
    <property type="entry name" value="CRP1_MDG1_kinase"/>
</dbReference>
<dbReference type="GO" id="GO:0019901">
    <property type="term" value="F:protein kinase binding"/>
    <property type="evidence" value="ECO:0007669"/>
    <property type="project" value="TreeGrafter"/>
</dbReference>
<dbReference type="CDD" id="cd02859">
    <property type="entry name" value="E_set_AMPKbeta_like_N"/>
    <property type="match status" value="1"/>
</dbReference>
<comment type="similarity">
    <text evidence="1">Belongs to the CRP1/MDG1 family.</text>
</comment>
<dbReference type="Proteomes" id="UP000010422">
    <property type="component" value="Unassembled WGS sequence"/>
</dbReference>
<sequence length="484" mass="55180">MTFDMKFSSKGETIKTRNIHHTFLWKGGGKQVFVTAIGTFWNWEKFDELLYDSDTGIFQVTVQIPMEYDNSKIYYKYIVDSQWLVDPEMPQEADDSGNINNVFFYTINKDALSYYDDSQKLNTQGSLLTIFQHDSSDTIISTSDMVKTIYSESQEKMDIEKQENNEEEITDNSKKTLFETCSILKSDMFSFKQAFQDVASDEKYFGKSIENIINMENTNFSSEVSENIAKCVENTLFSSIKKSSTSVSSVSENISFFSHSSNCGISDLIDTDNVSLFSKQPNQEFLKNITQKFPTIQNTLDNVKTSEIEISNESQLLFNNENQSRLFSNNDTVQKLFSTNHDMFLSNFEKDSQDILKKGYQVSQSLDNDKNNKTDLFVERVDNEFLNNIDFKSASLNNTDQKVTAHETIKGLIASSGICGDICALTDDAHVDQDRNSNNNQTNIISDTKRALIHQSGSLQASDILGKRKLITRVLLPLFYELIF</sequence>
<accession>L0PBV2</accession>
<comment type="caution">
    <text evidence="3">The sequence shown here is derived from an EMBL/GenBank/DDBJ whole genome shotgun (WGS) entry which is preliminary data.</text>
</comment>
<dbReference type="InterPro" id="IPR013783">
    <property type="entry name" value="Ig-like_fold"/>
</dbReference>
<proteinExistence type="inferred from homology"/>
<dbReference type="PANTHER" id="PTHR10343:SF81">
    <property type="entry name" value="CRUCIFORM DNA-RECOGNIZING PROTEIN 1-RELATED"/>
    <property type="match status" value="1"/>
</dbReference>
<dbReference type="InterPro" id="IPR032640">
    <property type="entry name" value="AMPK1_CBM"/>
</dbReference>
<evidence type="ECO:0000313" key="4">
    <source>
        <dbReference type="Proteomes" id="UP000010422"/>
    </source>
</evidence>
<dbReference type="InParanoid" id="L0PBV2"/>
<dbReference type="GO" id="GO:0005634">
    <property type="term" value="C:nucleus"/>
    <property type="evidence" value="ECO:0007669"/>
    <property type="project" value="TreeGrafter"/>
</dbReference>
<dbReference type="EMBL" id="CAKM01000197">
    <property type="protein sequence ID" value="CCJ29569.1"/>
    <property type="molecule type" value="Genomic_DNA"/>
</dbReference>